<dbReference type="SUPFAM" id="SSF54909">
    <property type="entry name" value="Dimeric alpha+beta barrel"/>
    <property type="match status" value="1"/>
</dbReference>
<reference evidence="3" key="1">
    <citation type="journal article" date="2019" name="Int. J. Syst. Evol. Microbiol.">
        <title>The Global Catalogue of Microorganisms (GCM) 10K type strain sequencing project: providing services to taxonomists for standard genome sequencing and annotation.</title>
        <authorList>
            <consortium name="The Broad Institute Genomics Platform"/>
            <consortium name="The Broad Institute Genome Sequencing Center for Infectious Disease"/>
            <person name="Wu L."/>
            <person name="Ma J."/>
        </authorList>
    </citation>
    <scope>NUCLEOTIDE SEQUENCE [LARGE SCALE GENOMIC DNA]</scope>
    <source>
        <strain evidence="3">JCM 17137</strain>
    </source>
</reference>
<dbReference type="Proteomes" id="UP001500908">
    <property type="component" value="Unassembled WGS sequence"/>
</dbReference>
<dbReference type="PANTHER" id="PTHR33336:SF3">
    <property type="entry name" value="ABM DOMAIN-CONTAINING PROTEIN"/>
    <property type="match status" value="1"/>
</dbReference>
<protein>
    <recommendedName>
        <fullName evidence="1">ABM domain-containing protein</fullName>
    </recommendedName>
</protein>
<proteinExistence type="predicted"/>
<evidence type="ECO:0000313" key="3">
    <source>
        <dbReference type="Proteomes" id="UP001500908"/>
    </source>
</evidence>
<keyword evidence="3" id="KW-1185">Reference proteome</keyword>
<evidence type="ECO:0000313" key="2">
    <source>
        <dbReference type="EMBL" id="GAA3733674.1"/>
    </source>
</evidence>
<dbReference type="PROSITE" id="PS51725">
    <property type="entry name" value="ABM"/>
    <property type="match status" value="1"/>
</dbReference>
<dbReference type="Gene3D" id="3.30.70.100">
    <property type="match status" value="1"/>
</dbReference>
<dbReference type="EMBL" id="BAABDD010000004">
    <property type="protein sequence ID" value="GAA3733674.1"/>
    <property type="molecule type" value="Genomic_DNA"/>
</dbReference>
<comment type="caution">
    <text evidence="2">The sequence shown here is derived from an EMBL/GenBank/DDBJ whole genome shotgun (WGS) entry which is preliminary data.</text>
</comment>
<accession>A0ABP7FE23</accession>
<sequence>MVIVIGKGRPLPDRRAEFLQAARAMADATRADDGCVSYGFFGSIDDDTVISLEIWADHTTLKAHLEHPHTRDFLERTARMTDGTPETAVYDARRAD</sequence>
<gene>
    <name evidence="2" type="ORF">GCM10022402_12600</name>
</gene>
<organism evidence="2 3">
    <name type="scientific">Salinactinospora qingdaonensis</name>
    <dbReference type="NCBI Taxonomy" id="702744"/>
    <lineage>
        <taxon>Bacteria</taxon>
        <taxon>Bacillati</taxon>
        <taxon>Actinomycetota</taxon>
        <taxon>Actinomycetes</taxon>
        <taxon>Streptosporangiales</taxon>
        <taxon>Nocardiopsidaceae</taxon>
        <taxon>Salinactinospora</taxon>
    </lineage>
</organism>
<name>A0ABP7FE23_9ACTN</name>
<dbReference type="InterPro" id="IPR007138">
    <property type="entry name" value="ABM_dom"/>
</dbReference>
<dbReference type="InterPro" id="IPR050744">
    <property type="entry name" value="AI-2_Isomerase_LsrG"/>
</dbReference>
<dbReference type="RefSeq" id="WP_344968275.1">
    <property type="nucleotide sequence ID" value="NZ_BAABDD010000004.1"/>
</dbReference>
<feature type="domain" description="ABM" evidence="1">
    <location>
        <begin position="2"/>
        <end position="90"/>
    </location>
</feature>
<dbReference type="PANTHER" id="PTHR33336">
    <property type="entry name" value="QUINOL MONOOXYGENASE YGIN-RELATED"/>
    <property type="match status" value="1"/>
</dbReference>
<dbReference type="InterPro" id="IPR011008">
    <property type="entry name" value="Dimeric_a/b-barrel"/>
</dbReference>
<dbReference type="Pfam" id="PF03992">
    <property type="entry name" value="ABM"/>
    <property type="match status" value="1"/>
</dbReference>
<evidence type="ECO:0000259" key="1">
    <source>
        <dbReference type="PROSITE" id="PS51725"/>
    </source>
</evidence>